<dbReference type="RefSeq" id="WP_170265246.1">
    <property type="nucleotide sequence ID" value="NZ_JACHIL010000003.1"/>
</dbReference>
<proteinExistence type="predicted"/>
<name>A0A7W8EPX6_9HYPH</name>
<gene>
    <name evidence="1" type="ORF">HNQ68_001832</name>
</gene>
<comment type="caution">
    <text evidence="1">The sequence shown here is derived from an EMBL/GenBank/DDBJ whole genome shotgun (WGS) entry which is preliminary data.</text>
</comment>
<sequence length="102" mass="11266">MSHATPSISFISPVTFHAGEAETALCPRLIVSAINSRPLAVYLRMSVFIQYAQSNLSHWLHALVAPVRSQIVADLKRNKGATHERGNFIQERGFFSQGADDD</sequence>
<reference evidence="1 2" key="1">
    <citation type="submission" date="2020-08" db="EMBL/GenBank/DDBJ databases">
        <title>Genomic Encyclopedia of Type Strains, Phase IV (KMG-IV): sequencing the most valuable type-strain genomes for metagenomic binning, comparative biology and taxonomic classification.</title>
        <authorList>
            <person name="Goeker M."/>
        </authorList>
    </citation>
    <scope>NUCLEOTIDE SEQUENCE [LARGE SCALE GENOMIC DNA]</scope>
    <source>
        <strain evidence="1 2">DSM 25620</strain>
    </source>
</reference>
<organism evidence="1 2">
    <name type="scientific">Pseudochrobactrum saccharolyticum</name>
    <dbReference type="NCBI Taxonomy" id="354352"/>
    <lineage>
        <taxon>Bacteria</taxon>
        <taxon>Pseudomonadati</taxon>
        <taxon>Pseudomonadota</taxon>
        <taxon>Alphaproteobacteria</taxon>
        <taxon>Hyphomicrobiales</taxon>
        <taxon>Brucellaceae</taxon>
        <taxon>Pseudochrobactrum</taxon>
    </lineage>
</organism>
<dbReference type="AlphaFoldDB" id="A0A7W8EPX6"/>
<keyword evidence="2" id="KW-1185">Reference proteome</keyword>
<dbReference type="Proteomes" id="UP000531231">
    <property type="component" value="Unassembled WGS sequence"/>
</dbReference>
<dbReference type="EMBL" id="JACHIL010000003">
    <property type="protein sequence ID" value="MBB5091291.1"/>
    <property type="molecule type" value="Genomic_DNA"/>
</dbReference>
<accession>A0A7W8EPX6</accession>
<evidence type="ECO:0000313" key="2">
    <source>
        <dbReference type="Proteomes" id="UP000531231"/>
    </source>
</evidence>
<protein>
    <submittedName>
        <fullName evidence="1">Uncharacterized protein</fullName>
    </submittedName>
</protein>
<evidence type="ECO:0000313" key="1">
    <source>
        <dbReference type="EMBL" id="MBB5091291.1"/>
    </source>
</evidence>